<proteinExistence type="predicted"/>
<dbReference type="Pfam" id="PF09423">
    <property type="entry name" value="PhoD"/>
    <property type="match status" value="1"/>
</dbReference>
<comment type="caution">
    <text evidence="3">The sequence shown here is derived from an EMBL/GenBank/DDBJ whole genome shotgun (WGS) entry which is preliminary data.</text>
</comment>
<gene>
    <name evidence="3" type="ORF">POCTA_138.1.T0370127</name>
</gene>
<reference evidence="3" key="1">
    <citation type="submission" date="2021-01" db="EMBL/GenBank/DDBJ databases">
        <authorList>
            <consortium name="Genoscope - CEA"/>
            <person name="William W."/>
        </authorList>
    </citation>
    <scope>NUCLEOTIDE SEQUENCE</scope>
</reference>
<evidence type="ECO:0000313" key="3">
    <source>
        <dbReference type="EMBL" id="CAD8159714.1"/>
    </source>
</evidence>
<evidence type="ECO:0000256" key="1">
    <source>
        <dbReference type="SAM" id="Phobius"/>
    </source>
</evidence>
<name>A0A8S1U4Y0_PAROT</name>
<sequence length="528" mass="61917">MFFFFIFEMVAALQYEDAILFHWKGNLTSNSITMKVFTRQESMLNFRIISWDLKNIENFSLLNVNQSNESPIILQFQNLKPNTQYFYIFEFYDIENITSKYLRTVYNKEKDYEFTTEFDQPMFSFKTFGLIGQPYTFNFSASGCARTASISNIFLDIYQNTYPQFFFMLGDLHYRDINTDSIDEFDFAYKQVFGSTTQRYLYQQVPIEYQFDDHDFGKNDADGNSPTRNIANLLYWKYVPHGNLHNYQPLIQDEELAQFPQEVKNIDSINEENIGTYRYQIIGRTIIITVDLRTFQNLEVLGDQFGNFSNARSILGKQQRQWLITILDKVAITDWIQAVIFISSVNFHGDTWDMFPHEQLLIADKLQNIQEVLEKQVLIVSSDSHMTAMKNGYNSYIQNLGLKYKYGLQETMCGSLDKSGSCKTQPLTFGPWLGKNHYTNIEIQDSQLRTCIIIRAFEKTSQLFFYNTCDDNLKSLEGKVKCPFDVLMRVVYVIASLLVSFGFLIIIYLIVKKCHKNSMRYSLVMREK</sequence>
<dbReference type="InterPro" id="IPR018946">
    <property type="entry name" value="PhoD-like_MPP"/>
</dbReference>
<dbReference type="OrthoDB" id="2100241at2759"/>
<dbReference type="CDD" id="cd07389">
    <property type="entry name" value="MPP_PhoD"/>
    <property type="match status" value="1"/>
</dbReference>
<keyword evidence="4" id="KW-1185">Reference proteome</keyword>
<keyword evidence="1" id="KW-1133">Transmembrane helix</keyword>
<evidence type="ECO:0000259" key="2">
    <source>
        <dbReference type="Pfam" id="PF09423"/>
    </source>
</evidence>
<keyword evidence="1" id="KW-0812">Transmembrane</keyword>
<feature type="transmembrane region" description="Helical" evidence="1">
    <location>
        <begin position="490"/>
        <end position="511"/>
    </location>
</feature>
<evidence type="ECO:0000313" key="4">
    <source>
        <dbReference type="Proteomes" id="UP000683925"/>
    </source>
</evidence>
<keyword evidence="1" id="KW-0472">Membrane</keyword>
<dbReference type="PANTHER" id="PTHR33987">
    <property type="entry name" value="CALCINEURIN-LIKE METALLO-PHOSPHOESTERASE SUPERFAMILY PROTEIN"/>
    <property type="match status" value="1"/>
</dbReference>
<dbReference type="AlphaFoldDB" id="A0A8S1U4Y0"/>
<dbReference type="OMA" id="WIQAVIF"/>
<organism evidence="3 4">
    <name type="scientific">Paramecium octaurelia</name>
    <dbReference type="NCBI Taxonomy" id="43137"/>
    <lineage>
        <taxon>Eukaryota</taxon>
        <taxon>Sar</taxon>
        <taxon>Alveolata</taxon>
        <taxon>Ciliophora</taxon>
        <taxon>Intramacronucleata</taxon>
        <taxon>Oligohymenophorea</taxon>
        <taxon>Peniculida</taxon>
        <taxon>Parameciidae</taxon>
        <taxon>Paramecium</taxon>
    </lineage>
</organism>
<protein>
    <recommendedName>
        <fullName evidence="2">PhoD-like phosphatase metallophosphatase domain-containing protein</fullName>
    </recommendedName>
</protein>
<accession>A0A8S1U4Y0</accession>
<dbReference type="PANTHER" id="PTHR33987:SF1">
    <property type="entry name" value="CALCINEURIN-LIKE METALLO-PHOSPHOESTERASE SUPERFAMILY PROTEIN"/>
    <property type="match status" value="1"/>
</dbReference>
<feature type="domain" description="PhoD-like phosphatase metallophosphatase" evidence="2">
    <location>
        <begin position="179"/>
        <end position="418"/>
    </location>
</feature>
<dbReference type="EMBL" id="CAJJDP010000037">
    <property type="protein sequence ID" value="CAD8159714.1"/>
    <property type="molecule type" value="Genomic_DNA"/>
</dbReference>
<dbReference type="Proteomes" id="UP000683925">
    <property type="component" value="Unassembled WGS sequence"/>
</dbReference>